<dbReference type="Proteomes" id="UP000263486">
    <property type="component" value="Unassembled WGS sequence"/>
</dbReference>
<evidence type="ECO:0000256" key="2">
    <source>
        <dbReference type="ARBA" id="ARBA00011903"/>
    </source>
</evidence>
<evidence type="ECO:0000313" key="10">
    <source>
        <dbReference type="EMBL" id="REI43336.1"/>
    </source>
</evidence>
<organism evidence="10 11">
    <name type="scientific">Psychrilyobacter piezotolerans</name>
    <dbReference type="NCBI Taxonomy" id="2293438"/>
    <lineage>
        <taxon>Bacteria</taxon>
        <taxon>Fusobacteriati</taxon>
        <taxon>Fusobacteriota</taxon>
        <taxon>Fusobacteriia</taxon>
        <taxon>Fusobacteriales</taxon>
        <taxon>Fusobacteriaceae</taxon>
        <taxon>Psychrilyobacter</taxon>
    </lineage>
</organism>
<comment type="caution">
    <text evidence="10">The sequence shown here is derived from an EMBL/GenBank/DDBJ whole genome shotgun (WGS) entry which is preliminary data.</text>
</comment>
<dbReference type="Gene3D" id="3.40.50.300">
    <property type="entry name" value="P-loop containing nucleotide triphosphate hydrolases"/>
    <property type="match status" value="1"/>
</dbReference>
<evidence type="ECO:0000256" key="5">
    <source>
        <dbReference type="ARBA" id="ARBA00022777"/>
    </source>
</evidence>
<proteinExistence type="inferred from homology"/>
<sequence length="240" mass="27155">MDKQISSERKMFFKGDQDSHLAESLRVLRTNIHFMEEKENRIVVFTSTIPREGKSTIAANYAMSVAISGEKVLLVDCDIRRPRAHSSFGIEITHGMGSVLLGDKKIEDVILKDIEENLDILPSKHLSQNVTELFLGNKMKDLLKALRGKYDLIVLDTPPLVVATDAVILSEYADGVVYVCGYDMVSKKELLQSKDMLDRAGANIYGIVVNKIDKRGYSYGNYGYYNNNYSYYEEYIKGDK</sequence>
<accession>A0ABX9KLM3</accession>
<evidence type="ECO:0000256" key="1">
    <source>
        <dbReference type="ARBA" id="ARBA00007316"/>
    </source>
</evidence>
<dbReference type="Pfam" id="PF13614">
    <property type="entry name" value="AAA_31"/>
    <property type="match status" value="1"/>
</dbReference>
<keyword evidence="7" id="KW-0829">Tyrosine-protein kinase</keyword>
<keyword evidence="5" id="KW-0418">Kinase</keyword>
<comment type="catalytic activity">
    <reaction evidence="8">
        <text>L-tyrosyl-[protein] + ATP = O-phospho-L-tyrosyl-[protein] + ADP + H(+)</text>
        <dbReference type="Rhea" id="RHEA:10596"/>
        <dbReference type="Rhea" id="RHEA-COMP:10136"/>
        <dbReference type="Rhea" id="RHEA-COMP:20101"/>
        <dbReference type="ChEBI" id="CHEBI:15378"/>
        <dbReference type="ChEBI" id="CHEBI:30616"/>
        <dbReference type="ChEBI" id="CHEBI:46858"/>
        <dbReference type="ChEBI" id="CHEBI:61978"/>
        <dbReference type="ChEBI" id="CHEBI:456216"/>
        <dbReference type="EC" id="2.7.10.2"/>
    </reaction>
</comment>
<evidence type="ECO:0000256" key="8">
    <source>
        <dbReference type="ARBA" id="ARBA00051245"/>
    </source>
</evidence>
<name>A0ABX9KLM3_9FUSO</name>
<keyword evidence="4" id="KW-0547">Nucleotide-binding</keyword>
<protein>
    <recommendedName>
        <fullName evidence="2">non-specific protein-tyrosine kinase</fullName>
        <ecNumber evidence="2">2.7.10.2</ecNumber>
    </recommendedName>
</protein>
<dbReference type="PANTHER" id="PTHR32309:SF13">
    <property type="entry name" value="FERRIC ENTEROBACTIN TRANSPORT PROTEIN FEPE"/>
    <property type="match status" value="1"/>
</dbReference>
<evidence type="ECO:0000256" key="6">
    <source>
        <dbReference type="ARBA" id="ARBA00022840"/>
    </source>
</evidence>
<comment type="similarity">
    <text evidence="1">Belongs to the CpsD/CapB family.</text>
</comment>
<dbReference type="EMBL" id="QUAJ01000001">
    <property type="protein sequence ID" value="REI43336.1"/>
    <property type="molecule type" value="Genomic_DNA"/>
</dbReference>
<keyword evidence="11" id="KW-1185">Reference proteome</keyword>
<dbReference type="EC" id="2.7.10.2" evidence="2"/>
<dbReference type="InterPro" id="IPR027417">
    <property type="entry name" value="P-loop_NTPase"/>
</dbReference>
<keyword evidence="6" id="KW-0067">ATP-binding</keyword>
<gene>
    <name evidence="10" type="ORF">DYH56_00030</name>
</gene>
<dbReference type="SUPFAM" id="SSF52540">
    <property type="entry name" value="P-loop containing nucleoside triphosphate hydrolases"/>
    <property type="match status" value="1"/>
</dbReference>
<dbReference type="CDD" id="cd05387">
    <property type="entry name" value="BY-kinase"/>
    <property type="match status" value="1"/>
</dbReference>
<dbReference type="InterPro" id="IPR005702">
    <property type="entry name" value="Wzc-like_C"/>
</dbReference>
<evidence type="ECO:0000259" key="9">
    <source>
        <dbReference type="Pfam" id="PF13614"/>
    </source>
</evidence>
<reference evidence="10 11" key="1">
    <citation type="submission" date="2018-08" db="EMBL/GenBank/DDBJ databases">
        <title>Draft genome sequence of Psychrilyobacter sp. strain SD5 isolated from Black Sea water.</title>
        <authorList>
            <person name="Yadav S."/>
            <person name="Villanueva L."/>
            <person name="Damste J.S.S."/>
        </authorList>
    </citation>
    <scope>NUCLEOTIDE SEQUENCE [LARGE SCALE GENOMIC DNA]</scope>
    <source>
        <strain evidence="10 11">SD5</strain>
    </source>
</reference>
<evidence type="ECO:0000256" key="4">
    <source>
        <dbReference type="ARBA" id="ARBA00022741"/>
    </source>
</evidence>
<dbReference type="InterPro" id="IPR025669">
    <property type="entry name" value="AAA_dom"/>
</dbReference>
<evidence type="ECO:0000313" key="11">
    <source>
        <dbReference type="Proteomes" id="UP000263486"/>
    </source>
</evidence>
<evidence type="ECO:0000256" key="3">
    <source>
        <dbReference type="ARBA" id="ARBA00022679"/>
    </source>
</evidence>
<evidence type="ECO:0000256" key="7">
    <source>
        <dbReference type="ARBA" id="ARBA00023137"/>
    </source>
</evidence>
<dbReference type="NCBIfam" id="TIGR01007">
    <property type="entry name" value="eps_fam"/>
    <property type="match status" value="1"/>
</dbReference>
<feature type="domain" description="AAA" evidence="9">
    <location>
        <begin position="53"/>
        <end position="170"/>
    </location>
</feature>
<dbReference type="PANTHER" id="PTHR32309">
    <property type="entry name" value="TYROSINE-PROTEIN KINASE"/>
    <property type="match status" value="1"/>
</dbReference>
<dbReference type="InterPro" id="IPR050445">
    <property type="entry name" value="Bact_polysacc_biosynth/exp"/>
</dbReference>
<keyword evidence="3" id="KW-0808">Transferase</keyword>